<evidence type="ECO:0000313" key="2">
    <source>
        <dbReference type="EMBL" id="SFP61926.1"/>
    </source>
</evidence>
<name>A0A1I5RVF5_9BACT</name>
<accession>A0A1I5RVF5</accession>
<evidence type="ECO:0000313" key="3">
    <source>
        <dbReference type="Proteomes" id="UP000199306"/>
    </source>
</evidence>
<evidence type="ECO:0000256" key="1">
    <source>
        <dbReference type="SAM" id="Phobius"/>
    </source>
</evidence>
<gene>
    <name evidence="2" type="ORF">SAMN04515674_104241</name>
</gene>
<reference evidence="2 3" key="1">
    <citation type="submission" date="2016-10" db="EMBL/GenBank/DDBJ databases">
        <authorList>
            <person name="de Groot N.N."/>
        </authorList>
    </citation>
    <scope>NUCLEOTIDE SEQUENCE [LARGE SCALE GENOMIC DNA]</scope>
    <source>
        <strain evidence="3">E92,LMG 26720,CCM 7988</strain>
    </source>
</reference>
<feature type="transmembrane region" description="Helical" evidence="1">
    <location>
        <begin position="6"/>
        <end position="36"/>
    </location>
</feature>
<dbReference type="STRING" id="1079859.SAMN04515674_104241"/>
<dbReference type="EMBL" id="FOXH01000004">
    <property type="protein sequence ID" value="SFP61926.1"/>
    <property type="molecule type" value="Genomic_DNA"/>
</dbReference>
<dbReference type="RefSeq" id="WP_092015693.1">
    <property type="nucleotide sequence ID" value="NZ_FOXH01000004.1"/>
</dbReference>
<proteinExistence type="predicted"/>
<protein>
    <submittedName>
        <fullName evidence="2">Uncharacterized protein</fullName>
    </submittedName>
</protein>
<keyword evidence="1" id="KW-1133">Transmembrane helix</keyword>
<keyword evidence="3" id="KW-1185">Reference proteome</keyword>
<keyword evidence="1" id="KW-0812">Transmembrane</keyword>
<keyword evidence="1" id="KW-0472">Membrane</keyword>
<organism evidence="2 3">
    <name type="scientific">Pseudarcicella hirudinis</name>
    <dbReference type="NCBI Taxonomy" id="1079859"/>
    <lineage>
        <taxon>Bacteria</taxon>
        <taxon>Pseudomonadati</taxon>
        <taxon>Bacteroidota</taxon>
        <taxon>Cytophagia</taxon>
        <taxon>Cytophagales</taxon>
        <taxon>Flectobacillaceae</taxon>
        <taxon>Pseudarcicella</taxon>
    </lineage>
</organism>
<dbReference type="AlphaFoldDB" id="A0A1I5RVF5"/>
<sequence>MDQQEILVFALSIAVSLFVSFCAGLLYGGVLLVIYFKRMMAQMTPHADEFMDEIENSGLSRMEYFRERPDAFEKLGKKIDEELVKSNQR</sequence>
<dbReference type="Proteomes" id="UP000199306">
    <property type="component" value="Unassembled WGS sequence"/>
</dbReference>